<evidence type="ECO:0000256" key="2">
    <source>
        <dbReference type="ARBA" id="ARBA00022737"/>
    </source>
</evidence>
<dbReference type="Pfam" id="PF13621">
    <property type="entry name" value="Cupin_8"/>
    <property type="match status" value="1"/>
</dbReference>
<evidence type="ECO:0000256" key="1">
    <source>
        <dbReference type="ARBA" id="ARBA00022658"/>
    </source>
</evidence>
<dbReference type="PANTHER" id="PTHR45982">
    <property type="entry name" value="REGULATOR OF CHROMOSOME CONDENSATION"/>
    <property type="match status" value="1"/>
</dbReference>
<dbReference type="PANTHER" id="PTHR45982:SF8">
    <property type="entry name" value="E3 UBIQUITIN-PROTEIN LIGASE HERC2-LIKE PROTEIN-RELATED"/>
    <property type="match status" value="1"/>
</dbReference>
<evidence type="ECO:0000259" key="4">
    <source>
        <dbReference type="PROSITE" id="PS51184"/>
    </source>
</evidence>
<comment type="caution">
    <text evidence="5">The sequence shown here is derived from an EMBL/GenBank/DDBJ whole genome shotgun (WGS) entry which is preliminary data.</text>
</comment>
<dbReference type="InterPro" id="IPR003347">
    <property type="entry name" value="JmjC_dom"/>
</dbReference>
<dbReference type="InterPro" id="IPR009091">
    <property type="entry name" value="RCC1/BLIP-II"/>
</dbReference>
<feature type="repeat" description="RCC1" evidence="3">
    <location>
        <begin position="312"/>
        <end position="361"/>
    </location>
</feature>
<feature type="repeat" description="RCC1" evidence="3">
    <location>
        <begin position="1"/>
        <end position="51"/>
    </location>
</feature>
<feature type="domain" description="JmjC" evidence="4">
    <location>
        <begin position="490"/>
        <end position="643"/>
    </location>
</feature>
<dbReference type="EMBL" id="JAWJWE010000038">
    <property type="protein sequence ID" value="KAK6622675.1"/>
    <property type="molecule type" value="Genomic_DNA"/>
</dbReference>
<proteinExistence type="predicted"/>
<feature type="repeat" description="RCC1" evidence="3">
    <location>
        <begin position="102"/>
        <end position="152"/>
    </location>
</feature>
<keyword evidence="1" id="KW-0344">Guanine-nucleotide releasing factor</keyword>
<gene>
    <name evidence="5" type="ORF">RUM43_008517</name>
</gene>
<evidence type="ECO:0000313" key="6">
    <source>
        <dbReference type="Proteomes" id="UP001372834"/>
    </source>
</evidence>
<sequence>MRVNSWGSNSHGQLGQGNDTEQLLIPTQFEINVEPKYITGGGKHTLILSTQDQLLSCGDNDKGQLGRKSEKSLNKFHIIHCPIKITKISCGWDFNLALTETLDVLGWGSNSFGQLGMPMDKVKCLNSPTNVFNSKAIQIGAGLRHSVIITLKGSVFTSGYGRKGQLGFSFNGVTPQKTDAFTEVEDVSDCVDVSCGEWHCIVRTSKGEFYSWGNNHFGQLGLDPEIIKFSKKPVKINLSLPNREGSQLVSGWSHNCILTKGGQLITWGRNDFGQLGEYREHTWKPEILKVVNEKITQICLGSHHCVALTHSGSILTWGWNEHGNCGNNSCENIMTPQRITGTEQVKLVGCGAAHSFYYLIIFPMLEICDFTQVPSFNTSNLKEIPVINDETDYSEFFYTYLIPNKPCVINGITHDWPCTQKWIKNEKINLDYFSECLENVDVPVSNCGAREYNVQKKCTMKLFDYLDYLKSCRMSFKNLDCFYLKDWHYIRDFPNENIYRVPAYFASDWLNEYYDGNPDLNDDYKFVYIGPKHSWTPFHADVFTSYSWSVNVFGRKKWILIPPGNEKYLTDSLGNLKYDITPKDLNDPRIQVFEVIQEQGQAIFVPSGWHHQVWNLEETISVNHNWINGCNIHQIWNSLKKTLSHVKAEISDCNDMEDWPHQCQVILSSIFGFNFRSFGAFLSNIAKARIKALRGSKNLTVFGGWQMGENHLKYDLIRVVTVLNLLKKDDDFVCEYLNDSEDDDLNHSFEFLDCLNNCSQGSLK</sequence>
<dbReference type="InterPro" id="IPR051553">
    <property type="entry name" value="Ran_GTPase-activating"/>
</dbReference>
<dbReference type="Gene3D" id="2.130.10.30">
    <property type="entry name" value="Regulator of chromosome condensation 1/beta-lactamase-inhibitor protein II"/>
    <property type="match status" value="2"/>
</dbReference>
<dbReference type="PRINTS" id="PR00633">
    <property type="entry name" value="RCCNDNSATION"/>
</dbReference>
<name>A0AAN8NMR6_POLSC</name>
<feature type="repeat" description="RCC1" evidence="3">
    <location>
        <begin position="262"/>
        <end position="311"/>
    </location>
</feature>
<dbReference type="InterPro" id="IPR058923">
    <property type="entry name" value="RCC1-like_dom"/>
</dbReference>
<dbReference type="PROSITE" id="PS50012">
    <property type="entry name" value="RCC1_3"/>
    <property type="match status" value="6"/>
</dbReference>
<dbReference type="AlphaFoldDB" id="A0AAN8NMR6"/>
<dbReference type="SMART" id="SM00558">
    <property type="entry name" value="JmjC"/>
    <property type="match status" value="1"/>
</dbReference>
<protein>
    <recommendedName>
        <fullName evidence="4">JmjC domain-containing protein</fullName>
    </recommendedName>
</protein>
<dbReference type="PROSITE" id="PS51184">
    <property type="entry name" value="JMJC"/>
    <property type="match status" value="1"/>
</dbReference>
<dbReference type="Proteomes" id="UP001372834">
    <property type="component" value="Unassembled WGS sequence"/>
</dbReference>
<evidence type="ECO:0000256" key="3">
    <source>
        <dbReference type="PROSITE-ProRule" id="PRU00235"/>
    </source>
</evidence>
<dbReference type="Gene3D" id="2.60.120.650">
    <property type="entry name" value="Cupin"/>
    <property type="match status" value="1"/>
</dbReference>
<dbReference type="Pfam" id="PF25390">
    <property type="entry name" value="WD40_RLD"/>
    <property type="match status" value="1"/>
</dbReference>
<dbReference type="SUPFAM" id="SSF50985">
    <property type="entry name" value="RCC1/BLIP-II"/>
    <property type="match status" value="1"/>
</dbReference>
<dbReference type="InterPro" id="IPR000408">
    <property type="entry name" value="Reg_chr_condens"/>
</dbReference>
<organism evidence="5 6">
    <name type="scientific">Polyplax serrata</name>
    <name type="common">Common mouse louse</name>
    <dbReference type="NCBI Taxonomy" id="468196"/>
    <lineage>
        <taxon>Eukaryota</taxon>
        <taxon>Metazoa</taxon>
        <taxon>Ecdysozoa</taxon>
        <taxon>Arthropoda</taxon>
        <taxon>Hexapoda</taxon>
        <taxon>Insecta</taxon>
        <taxon>Pterygota</taxon>
        <taxon>Neoptera</taxon>
        <taxon>Paraneoptera</taxon>
        <taxon>Psocodea</taxon>
        <taxon>Troctomorpha</taxon>
        <taxon>Phthiraptera</taxon>
        <taxon>Anoplura</taxon>
        <taxon>Polyplacidae</taxon>
        <taxon>Polyplax</taxon>
    </lineage>
</organism>
<keyword evidence="2" id="KW-0677">Repeat</keyword>
<feature type="repeat" description="RCC1" evidence="3">
    <location>
        <begin position="207"/>
        <end position="261"/>
    </location>
</feature>
<evidence type="ECO:0000313" key="5">
    <source>
        <dbReference type="EMBL" id="KAK6622675.1"/>
    </source>
</evidence>
<feature type="repeat" description="RCC1" evidence="3">
    <location>
        <begin position="153"/>
        <end position="206"/>
    </location>
</feature>
<dbReference type="InterPro" id="IPR041667">
    <property type="entry name" value="Cupin_8"/>
</dbReference>
<accession>A0AAN8NMR6</accession>
<reference evidence="5 6" key="1">
    <citation type="submission" date="2023-10" db="EMBL/GenBank/DDBJ databases">
        <title>Genomes of two closely related lineages of the louse Polyplax serrata with different host specificities.</title>
        <authorList>
            <person name="Martinu J."/>
            <person name="Tarabai H."/>
            <person name="Stefka J."/>
            <person name="Hypsa V."/>
        </authorList>
    </citation>
    <scope>NUCLEOTIDE SEQUENCE [LARGE SCALE GENOMIC DNA]</scope>
    <source>
        <strain evidence="5">HR10_N</strain>
    </source>
</reference>
<dbReference type="SUPFAM" id="SSF51197">
    <property type="entry name" value="Clavaminate synthase-like"/>
    <property type="match status" value="1"/>
</dbReference>